<organism evidence="1 2">
    <name type="scientific">Clostridium kluyveri</name>
    <dbReference type="NCBI Taxonomy" id="1534"/>
    <lineage>
        <taxon>Bacteria</taxon>
        <taxon>Bacillati</taxon>
        <taxon>Bacillota</taxon>
        <taxon>Clostridia</taxon>
        <taxon>Eubacteriales</taxon>
        <taxon>Clostridiaceae</taxon>
        <taxon>Clostridium</taxon>
    </lineage>
</organism>
<dbReference type="InterPro" id="IPR030910">
    <property type="entry name" value="SLAP_dom"/>
</dbReference>
<reference evidence="1 2" key="1">
    <citation type="submission" date="2016-12" db="EMBL/GenBank/DDBJ databases">
        <title>Complete genome sequence of Clostridium kluyveri JZZ isolated from the pit mud of a Chinese flavor liquor-making factory.</title>
        <authorList>
            <person name="Wang Y."/>
        </authorList>
    </citation>
    <scope>NUCLEOTIDE SEQUENCE [LARGE SCALE GENOMIC DNA]</scope>
    <source>
        <strain evidence="1 2">JZZ</strain>
    </source>
</reference>
<evidence type="ECO:0000313" key="2">
    <source>
        <dbReference type="Proteomes" id="UP000184604"/>
    </source>
</evidence>
<dbReference type="RefSeq" id="WP_073539938.1">
    <property type="nucleotide sequence ID" value="NZ_CP018335.1"/>
</dbReference>
<dbReference type="NCBIfam" id="TIGR04398">
    <property type="entry name" value="SLAP_DUP"/>
    <property type="match status" value="2"/>
</dbReference>
<name>A0A1L5FBZ6_CLOKL</name>
<dbReference type="OrthoDB" id="1907642at2"/>
<protein>
    <submittedName>
        <fullName evidence="1">SLAP domain-containing protein</fullName>
    </submittedName>
</protein>
<accession>A0A1L5FBZ6</accession>
<dbReference type="AlphaFoldDB" id="A0A1L5FBZ6"/>
<dbReference type="EMBL" id="CP018335">
    <property type="protein sequence ID" value="APM40340.1"/>
    <property type="molecule type" value="Genomic_DNA"/>
</dbReference>
<evidence type="ECO:0000313" key="1">
    <source>
        <dbReference type="EMBL" id="APM40340.1"/>
    </source>
</evidence>
<proteinExistence type="predicted"/>
<dbReference type="Proteomes" id="UP000184604">
    <property type="component" value="Chromosome"/>
</dbReference>
<gene>
    <name evidence="1" type="ORF">BS101_17170</name>
</gene>
<sequence>MSNISKKINTKLSLDKKDESIISDTQKEILQEEIEELLPIEKDDVNISTIYVFEQSEELEAKVYFRNGLSQNINFEYVPLILLNSEDEEIGRNVFDLREMGDLPSCTARPWKIYFKKSEIHMDKFTPNKCRVIFDRALKAVNYANIEYEKILEELIKFKPRFESFLQELPKIEKGQLAISTFNISLNVNSNIYVTLVIRNSSDKSIKVEQIPVTLKDEDDNIIVSGKFNLKEFIIKPIKARICNLSFEVDLTPEKTENFSNKWKVIFE</sequence>